<feature type="compositionally biased region" description="Polar residues" evidence="1">
    <location>
        <begin position="126"/>
        <end position="148"/>
    </location>
</feature>
<feature type="compositionally biased region" description="Polar residues" evidence="1">
    <location>
        <begin position="1008"/>
        <end position="1025"/>
    </location>
</feature>
<feature type="compositionally biased region" description="Polar residues" evidence="1">
    <location>
        <begin position="242"/>
        <end position="256"/>
    </location>
</feature>
<reference evidence="3" key="1">
    <citation type="journal article" date="2013" name="PLoS ONE">
        <title>Adaptive selection on bracovirus genomes drives the specialization of cotesia parasitoid wasps.</title>
        <authorList>
            <person name="Jancek S."/>
            <person name="Bezier A."/>
            <person name="Gayral P."/>
            <person name="Paillusson C."/>
            <person name="Kaiser L."/>
            <person name="Dupas S."/>
            <person name="Le Ru B.P."/>
            <person name="Barbe V."/>
            <person name="Periquet G."/>
            <person name="Drezen J.-M."/>
            <person name="Herniou E.A."/>
        </authorList>
    </citation>
    <scope>NUCLEOTIDE SEQUENCE</scope>
    <source>
        <strain evidence="3">Kitale</strain>
    </source>
</reference>
<gene>
    <name evidence="3" type="primary">ben</name>
    <name evidence="3" type="ORF">CSKBV_27.2</name>
</gene>
<evidence type="ECO:0000256" key="1">
    <source>
        <dbReference type="SAM" id="MobiDB-lite"/>
    </source>
</evidence>
<feature type="region of interest" description="Disordered" evidence="1">
    <location>
        <begin position="704"/>
        <end position="767"/>
    </location>
</feature>
<name>S0DKZ3_9VIRU</name>
<protein>
    <submittedName>
        <fullName evidence="3">BEN domain protein</fullName>
    </submittedName>
</protein>
<feature type="region of interest" description="Disordered" evidence="1">
    <location>
        <begin position="321"/>
        <end position="348"/>
    </location>
</feature>
<feature type="compositionally biased region" description="Polar residues" evidence="1">
    <location>
        <begin position="1034"/>
        <end position="1044"/>
    </location>
</feature>
<feature type="domain" description="BEN" evidence="2">
    <location>
        <begin position="1082"/>
        <end position="1187"/>
    </location>
</feature>
<evidence type="ECO:0000259" key="2">
    <source>
        <dbReference type="PROSITE" id="PS51457"/>
    </source>
</evidence>
<dbReference type="PROSITE" id="PS51457">
    <property type="entry name" value="BEN"/>
    <property type="match status" value="1"/>
</dbReference>
<feature type="region of interest" description="Disordered" evidence="1">
    <location>
        <begin position="242"/>
        <end position="299"/>
    </location>
</feature>
<accession>S0DKZ3</accession>
<dbReference type="GO" id="GO:0003677">
    <property type="term" value="F:DNA binding"/>
    <property type="evidence" value="ECO:0007669"/>
    <property type="project" value="InterPro"/>
</dbReference>
<feature type="compositionally biased region" description="Polar residues" evidence="1">
    <location>
        <begin position="718"/>
        <end position="745"/>
    </location>
</feature>
<dbReference type="Gene3D" id="1.10.10.2590">
    <property type="entry name" value="BEN domain"/>
    <property type="match status" value="1"/>
</dbReference>
<sequence>MRMMNRDQRRLFYVVQFIELPFEGIDDNVCVYYSWIIFGKSSSRNVVVTYPNNEDPLKTKERVRRKERPNDSWRFYTAYLKYESDDFEDADSWIARNELGTDEQESKKKNTRAKFQLDRKLRSANRSCWSDKNSDKPQVTVKSYNNSRKPLPRIAIRRPLSQERDQNPNNKCLKLNENPEPVAITDHTTAAFGSSKKEQSIIITGNTVIQKVPVKTNDASHGEMNTEKSAQPEVIKENPSVDLSVQSSSANLSVEHQPSLKPSIDRQPSPKLTAEQHSSSKFSDEQPPQPVGQDDQQPVSMSAVDLDKSKRDLNNCQNVLFKPGEDESLLTRTSPSSFEPAPQPNPMKERATPLVRHENSFPEVHSRDATAGQSKEPNHCQKTLHWILTAPKTVPKSSSTTNQYFQQYGYPQLPIYSVSSTLNTKSQPQRFGGKNYVEVADNHSFLRSQNIIDSMPTTSNHEHISDKLTQMLELKARQKSSAVKKPKNPMDKKIRLEDITQNIATLQYPTNAMRHVGLPGGSTVAQSAQFAQHHLQQQAQMDGSIRNDDRHGMRENFISQRDPRAQGMINASAAQNLSKLNHQYHPFQGTSHEQQYLPTREDYLQQFAHLQEMLIMPSMTPTLDQKAYHQNAMMNGGYVIQSQPNPVNQPIQFLPQNVNQYEQINSAYSHGVKSHELIKRYTNAADVTYKPVASKEVNVQFLAHHSSSQSHRDAELPQNKQDQQNCQDPRTTNTQNRFSLNSTRPSHIPKPQKVTKRSRSLSTSKTPSLALLDAQRSLLIQELNMQEKVNQSSTKFNNTNPATISETKTVELPSPMKNTEVQTLPSSNQIQATQLTLVQNKHICQCPGMKKTMIDQSTEMDPMMDVSDCVETIAESSLCGSASKAVESVCQTNEWLEKEEDSLYQDTFLDSECESDNENESENEVVPEANQATLTAEKNLTQENHREQSKTIAEQDMLDRIGTLLTQMGANLCFTRDMFYGLRNSILVCAQTYETLLEKVDKLNSIEPVQNSAAPRNNEISQGTQEIPAEDNDNTTSEDNSKTSICEQRGTFSLPAEYDPNDTKWTLKYRENKPGLVELISRTGVYVKRKELKRCIRESNDCRTLARLLLTEIFTHSALSVCSWTGSKAKAFNSVNIDVRPGLDENARMVLLTFVEQFRKKRGWSMVNTSAVMSTIRTKINDIRAKHEQTSKA</sequence>
<feature type="region of interest" description="Disordered" evidence="1">
    <location>
        <begin position="1008"/>
        <end position="1044"/>
    </location>
</feature>
<evidence type="ECO:0000313" key="3">
    <source>
        <dbReference type="EMBL" id="CCQ19221.1"/>
    </source>
</evidence>
<proteinExistence type="predicted"/>
<dbReference type="Pfam" id="PF10523">
    <property type="entry name" value="BEN"/>
    <property type="match status" value="1"/>
</dbReference>
<feature type="region of interest" description="Disordered" evidence="1">
    <location>
        <begin position="126"/>
        <end position="180"/>
    </location>
</feature>
<dbReference type="EMBL" id="HF562924">
    <property type="protein sequence ID" value="CCQ19221.1"/>
    <property type="molecule type" value="Genomic_DNA"/>
</dbReference>
<dbReference type="InterPro" id="IPR018379">
    <property type="entry name" value="BEN_domain"/>
</dbReference>
<organism evidence="3">
    <name type="scientific">Cotesia sesamiae Kitale bracovirus</name>
    <dbReference type="NCBI Taxonomy" id="452648"/>
    <lineage>
        <taxon>Viruses</taxon>
        <taxon>Viruses incertae sedis</taxon>
        <taxon>Polydnaviriformidae</taxon>
        <taxon>Bracoviriform</taxon>
        <taxon>Cotesia sesamiae bracovirus</taxon>
    </lineage>
</organism>